<dbReference type="GO" id="GO:0022857">
    <property type="term" value="F:transmembrane transporter activity"/>
    <property type="evidence" value="ECO:0007669"/>
    <property type="project" value="InterPro"/>
</dbReference>
<comment type="subcellular location">
    <subcellularLocation>
        <location evidence="1">Cell membrane</location>
        <topology evidence="1">Multi-pass membrane protein</topology>
    </subcellularLocation>
</comment>
<dbReference type="Gene3D" id="1.20.1250.20">
    <property type="entry name" value="MFS general substrate transporter like domains"/>
    <property type="match status" value="1"/>
</dbReference>
<evidence type="ECO:0000256" key="3">
    <source>
        <dbReference type="ARBA" id="ARBA00022692"/>
    </source>
</evidence>
<organism evidence="8">
    <name type="scientific">Streptomyces sp. NBC_00060</name>
    <dbReference type="NCBI Taxonomy" id="2975636"/>
    <lineage>
        <taxon>Bacteria</taxon>
        <taxon>Bacillati</taxon>
        <taxon>Actinomycetota</taxon>
        <taxon>Actinomycetes</taxon>
        <taxon>Kitasatosporales</taxon>
        <taxon>Streptomycetaceae</taxon>
        <taxon>Streptomyces</taxon>
    </lineage>
</organism>
<keyword evidence="4 6" id="KW-1133">Transmembrane helix</keyword>
<feature type="domain" description="Major facilitator superfamily (MFS) profile" evidence="7">
    <location>
        <begin position="4"/>
        <end position="395"/>
    </location>
</feature>
<dbReference type="PANTHER" id="PTHR43124">
    <property type="entry name" value="PURINE EFFLUX PUMP PBUE"/>
    <property type="match status" value="1"/>
</dbReference>
<keyword evidence="5 6" id="KW-0472">Membrane</keyword>
<dbReference type="SUPFAM" id="SSF103473">
    <property type="entry name" value="MFS general substrate transporter"/>
    <property type="match status" value="1"/>
</dbReference>
<dbReference type="PANTHER" id="PTHR43124:SF10">
    <property type="entry name" value="PURINE EFFLUX PUMP PBUE"/>
    <property type="match status" value="1"/>
</dbReference>
<evidence type="ECO:0000313" key="8">
    <source>
        <dbReference type="EMBL" id="WTU41885.1"/>
    </source>
</evidence>
<dbReference type="CDD" id="cd17324">
    <property type="entry name" value="MFS_NepI_like"/>
    <property type="match status" value="1"/>
</dbReference>
<feature type="transmembrane region" description="Helical" evidence="6">
    <location>
        <begin position="70"/>
        <end position="89"/>
    </location>
</feature>
<reference evidence="8" key="1">
    <citation type="submission" date="2022-10" db="EMBL/GenBank/DDBJ databases">
        <title>The complete genomes of actinobacterial strains from the NBC collection.</title>
        <authorList>
            <person name="Joergensen T.S."/>
            <person name="Alvarez Arevalo M."/>
            <person name="Sterndorff E.B."/>
            <person name="Faurdal D."/>
            <person name="Vuksanovic O."/>
            <person name="Mourched A.-S."/>
            <person name="Charusanti P."/>
            <person name="Shaw S."/>
            <person name="Blin K."/>
            <person name="Weber T."/>
        </authorList>
    </citation>
    <scope>NUCLEOTIDE SEQUENCE</scope>
    <source>
        <strain evidence="8">NBC_00060</strain>
    </source>
</reference>
<dbReference type="Pfam" id="PF07690">
    <property type="entry name" value="MFS_1"/>
    <property type="match status" value="1"/>
</dbReference>
<keyword evidence="2" id="KW-1003">Cell membrane</keyword>
<dbReference type="EMBL" id="CP108253">
    <property type="protein sequence ID" value="WTU41885.1"/>
    <property type="molecule type" value="Genomic_DNA"/>
</dbReference>
<dbReference type="InterPro" id="IPR050189">
    <property type="entry name" value="MFS_Efflux_Transporters"/>
</dbReference>
<dbReference type="GO" id="GO:0005886">
    <property type="term" value="C:plasma membrane"/>
    <property type="evidence" value="ECO:0007669"/>
    <property type="project" value="UniProtKB-SubCell"/>
</dbReference>
<dbReference type="InterPro" id="IPR036259">
    <property type="entry name" value="MFS_trans_sf"/>
</dbReference>
<feature type="transmembrane region" description="Helical" evidence="6">
    <location>
        <begin position="356"/>
        <end position="375"/>
    </location>
</feature>
<evidence type="ECO:0000256" key="6">
    <source>
        <dbReference type="SAM" id="Phobius"/>
    </source>
</evidence>
<feature type="transmembrane region" description="Helical" evidence="6">
    <location>
        <begin position="40"/>
        <end position="58"/>
    </location>
</feature>
<sequence length="395" mass="39808">MRLRLLVLALGNFAMGVDTFIIAPILDPMADDFGVSRTTAGWLITAFALAYAIGGPLLAAATGHRPPRQLLLGALGVFAVGNALTAVAGDYSWAMIGRVVAGAGASMYTANSLAVARAMVPAERAGRAAALVVGGLTAAIVLGLPLGAWLGDQAGWRAALWLVVGLTAVATAGIAATVPQLKGQAATTLRARLAPLGQPRVLVTLIATWLCLSTSWTVYNYIDEVMDEATGGDAGRTSLILLCFGIGAVSGNLLTGRLTDRIGPVRTITVAAPLLVTAATLTPLLSKSLAAGIAMAIAWGVCHWMINVPQQMRLVATAPQSAPLLLGLHQSTIYIGISTGGVAGAAGYSADGASGVGYAALTVGVVALGVLALSLRINRPAAAPATAAPAAAPAR</sequence>
<gene>
    <name evidence="8" type="ORF">OHV25_21030</name>
</gene>
<keyword evidence="3 6" id="KW-0812">Transmembrane</keyword>
<feature type="transmembrane region" description="Helical" evidence="6">
    <location>
        <begin position="158"/>
        <end position="181"/>
    </location>
</feature>
<dbReference type="InterPro" id="IPR020846">
    <property type="entry name" value="MFS_dom"/>
</dbReference>
<feature type="transmembrane region" description="Helical" evidence="6">
    <location>
        <begin position="234"/>
        <end position="255"/>
    </location>
</feature>
<feature type="transmembrane region" description="Helical" evidence="6">
    <location>
        <begin position="128"/>
        <end position="146"/>
    </location>
</feature>
<proteinExistence type="predicted"/>
<feature type="transmembrane region" description="Helical" evidence="6">
    <location>
        <begin position="331"/>
        <end position="350"/>
    </location>
</feature>
<evidence type="ECO:0000256" key="4">
    <source>
        <dbReference type="ARBA" id="ARBA00022989"/>
    </source>
</evidence>
<evidence type="ECO:0000256" key="1">
    <source>
        <dbReference type="ARBA" id="ARBA00004651"/>
    </source>
</evidence>
<feature type="transmembrane region" description="Helical" evidence="6">
    <location>
        <begin position="95"/>
        <end position="116"/>
    </location>
</feature>
<name>A0AAU2H3U7_9ACTN</name>
<accession>A0AAU2H3U7</accession>
<dbReference type="AlphaFoldDB" id="A0AAU2H3U7"/>
<evidence type="ECO:0000256" key="2">
    <source>
        <dbReference type="ARBA" id="ARBA00022475"/>
    </source>
</evidence>
<feature type="transmembrane region" description="Helical" evidence="6">
    <location>
        <begin position="201"/>
        <end position="222"/>
    </location>
</feature>
<feature type="transmembrane region" description="Helical" evidence="6">
    <location>
        <begin position="291"/>
        <end position="310"/>
    </location>
</feature>
<evidence type="ECO:0000259" key="7">
    <source>
        <dbReference type="PROSITE" id="PS50850"/>
    </source>
</evidence>
<protein>
    <submittedName>
        <fullName evidence="8">MFS transporter</fullName>
    </submittedName>
</protein>
<evidence type="ECO:0000256" key="5">
    <source>
        <dbReference type="ARBA" id="ARBA00023136"/>
    </source>
</evidence>
<dbReference type="PROSITE" id="PS50850">
    <property type="entry name" value="MFS"/>
    <property type="match status" value="1"/>
</dbReference>
<feature type="transmembrane region" description="Helical" evidence="6">
    <location>
        <begin position="267"/>
        <end position="285"/>
    </location>
</feature>
<dbReference type="InterPro" id="IPR011701">
    <property type="entry name" value="MFS"/>
</dbReference>